<gene>
    <name evidence="2" type="ORF">GPZ80_31850</name>
</gene>
<feature type="signal peptide" evidence="1">
    <location>
        <begin position="1"/>
        <end position="30"/>
    </location>
</feature>
<dbReference type="EMBL" id="JABVED010000050">
    <property type="protein sequence ID" value="MBC6451741.1"/>
    <property type="molecule type" value="Genomic_DNA"/>
</dbReference>
<comment type="caution">
    <text evidence="2">The sequence shown here is derived from an EMBL/GenBank/DDBJ whole genome shotgun (WGS) entry which is preliminary data.</text>
</comment>
<protein>
    <submittedName>
        <fullName evidence="2">Uncharacterized protein</fullName>
    </submittedName>
</protein>
<keyword evidence="3" id="KW-1185">Reference proteome</keyword>
<keyword evidence="1" id="KW-0732">Signal</keyword>
<organism evidence="2 3">
    <name type="scientific">Actinokineospora xionganensis</name>
    <dbReference type="NCBI Taxonomy" id="2684470"/>
    <lineage>
        <taxon>Bacteria</taxon>
        <taxon>Bacillati</taxon>
        <taxon>Actinomycetota</taxon>
        <taxon>Actinomycetes</taxon>
        <taxon>Pseudonocardiales</taxon>
        <taxon>Pseudonocardiaceae</taxon>
        <taxon>Actinokineospora</taxon>
    </lineage>
</organism>
<reference evidence="2 3" key="1">
    <citation type="submission" date="2020-06" db="EMBL/GenBank/DDBJ databases">
        <title>Actinokineospora xiongansis sp. nov., isolated from soil of Baiyangdian.</title>
        <authorList>
            <person name="Zhang X."/>
        </authorList>
    </citation>
    <scope>NUCLEOTIDE SEQUENCE [LARGE SCALE GENOMIC DNA]</scope>
    <source>
        <strain evidence="2 3">HBU206404</strain>
    </source>
</reference>
<evidence type="ECO:0000256" key="1">
    <source>
        <dbReference type="SAM" id="SignalP"/>
    </source>
</evidence>
<sequence>MNGKMAAGVAATATAAVVAGLFATSGTASAAASLDLNYSCTFPLIDVQPVKVH</sequence>
<proteinExistence type="predicted"/>
<feature type="non-terminal residue" evidence="2">
    <location>
        <position position="53"/>
    </location>
</feature>
<evidence type="ECO:0000313" key="3">
    <source>
        <dbReference type="Proteomes" id="UP000734823"/>
    </source>
</evidence>
<evidence type="ECO:0000313" key="2">
    <source>
        <dbReference type="EMBL" id="MBC6451741.1"/>
    </source>
</evidence>
<dbReference type="Proteomes" id="UP000734823">
    <property type="component" value="Unassembled WGS sequence"/>
</dbReference>
<name>A0ABR7LG97_9PSEU</name>
<accession>A0ABR7LG97</accession>
<feature type="chain" id="PRO_5045046427" evidence="1">
    <location>
        <begin position="31"/>
        <end position="53"/>
    </location>
</feature>